<feature type="region of interest" description="Disordered" evidence="6">
    <location>
        <begin position="37"/>
        <end position="71"/>
    </location>
</feature>
<dbReference type="RefSeq" id="WP_106089491.1">
    <property type="nucleotide sequence ID" value="NZ_PVNL01000049.1"/>
</dbReference>
<dbReference type="SUPFAM" id="SSF48452">
    <property type="entry name" value="TPR-like"/>
    <property type="match status" value="2"/>
</dbReference>
<feature type="domain" description="Protein kinase" evidence="7">
    <location>
        <begin position="86"/>
        <end position="399"/>
    </location>
</feature>
<dbReference type="PROSITE" id="PS00107">
    <property type="entry name" value="PROTEIN_KINASE_ATP"/>
    <property type="match status" value="1"/>
</dbReference>
<feature type="binding site" evidence="5">
    <location>
        <position position="115"/>
    </location>
    <ligand>
        <name>ATP</name>
        <dbReference type="ChEBI" id="CHEBI:30616"/>
    </ligand>
</feature>
<keyword evidence="1 8" id="KW-0808">Transferase</keyword>
<name>A0A2S9YRR8_9BACT</name>
<dbReference type="Pfam" id="PF00069">
    <property type="entry name" value="Pkinase"/>
    <property type="match status" value="1"/>
</dbReference>
<evidence type="ECO:0000256" key="2">
    <source>
        <dbReference type="ARBA" id="ARBA00022741"/>
    </source>
</evidence>
<dbReference type="InterPro" id="IPR017441">
    <property type="entry name" value="Protein_kinase_ATP_BS"/>
</dbReference>
<dbReference type="PANTHER" id="PTHR43289:SF6">
    <property type="entry name" value="SERINE_THREONINE-PROTEIN KINASE NEKL-3"/>
    <property type="match status" value="1"/>
</dbReference>
<dbReference type="InterPro" id="IPR000719">
    <property type="entry name" value="Prot_kinase_dom"/>
</dbReference>
<dbReference type="PANTHER" id="PTHR43289">
    <property type="entry name" value="MITOGEN-ACTIVATED PROTEIN KINASE KINASE KINASE 20-RELATED"/>
    <property type="match status" value="1"/>
</dbReference>
<keyword evidence="4 5" id="KW-0067">ATP-binding</keyword>
<dbReference type="CDD" id="cd14014">
    <property type="entry name" value="STKc_PknB_like"/>
    <property type="match status" value="1"/>
</dbReference>
<dbReference type="EC" id="2.7.11.1" evidence="8"/>
<evidence type="ECO:0000259" key="7">
    <source>
        <dbReference type="PROSITE" id="PS50011"/>
    </source>
</evidence>
<dbReference type="Gene3D" id="3.30.200.20">
    <property type="entry name" value="Phosphorylase Kinase, domain 1"/>
    <property type="match status" value="1"/>
</dbReference>
<evidence type="ECO:0000256" key="1">
    <source>
        <dbReference type="ARBA" id="ARBA00022679"/>
    </source>
</evidence>
<dbReference type="AlphaFoldDB" id="A0A2S9YRR8"/>
<sequence length="1022" mass="110008">MEGQTQAEVERAKLAKARLFGGEGSDQLRKQMIKARFLQSLSPPAPTTAPKPELKTGGDETRDQREGATEPSAQGLCVDAVRIGRFRVLRKLGEGGMGVVYAAYDEQLDRQVALKLLHQDVSKDERGRARMQREAQALARLSHPNVVQVHEIGQWQDHDYVAMEFVGGLTLQRWVEDAERSWRQVLDVMILAGRGLAAAHAAGLVHRDFKPANVLVGSDGRPRVLDFGLARAAVGPRSWSSGVSHDPSGAEAGADVELAELFETGEQAESRSNHDSDTGSNSAFDQLLTATGAVLGTPAYMAPEQHLGDRATELSDQFSFCLVMYEALFGERPYKARSRQEYSVRVRDGDFIVPGSSSGVPGWLRQAVCRGLAPQPADRWASMDALLAELGRDRGRIWRRATVAAGLLASVGVALVLGGGAPSGPVCKHDRSVVAESWGEPQRASMRAAFAATELDGAAQVFERTARDLDTFADELVAAHDDACAQRWVEQTQTDQQLELRMACLEQREVELGAVVELFAAADQGVVLHASELIAGLGDIEMCAAVDLLERHTPTPKDAVTAAAIAQVRKDIATAKASAVAGKMQVANELTASIELRAADLDYGPLLAEVRYSRGSMHLAKGELPAARLAFIEAAYLAELGNYDELRWRTSIMLAQLSEHQDPDSSLEFALARAAVSSLGDRPIDHCGLRWAQARVFEAHGQLGDALAEFDEVVALARAGFLGSEHTLVWALKARASVAAALGRDEQARADLVSALQLRDQLGADDVGILQATLDLAILELGQHDYAAAERHFTQARAGYARVHGPEFANVGHATLGLAEVALARDQLDDAEQLVAEALKIFTVDHLDHAWALDASASIALRQGAFVPAVDALERALSHSMAVTPDNEQELGYRHGRLGHALARLGQHERALTEFELAIELLDGDPAPVDQVTPLIDLGTLRLELGQPELAQAAFERAMAVTAAADGRPTLAAEARIGLAEVAGQLGDDARRLELATEAERLVRDLPGGESLRQRAKELQGT</sequence>
<dbReference type="Gene3D" id="1.25.40.10">
    <property type="entry name" value="Tetratricopeptide repeat domain"/>
    <property type="match status" value="2"/>
</dbReference>
<dbReference type="InterPro" id="IPR008271">
    <property type="entry name" value="Ser/Thr_kinase_AS"/>
</dbReference>
<evidence type="ECO:0000256" key="5">
    <source>
        <dbReference type="PROSITE-ProRule" id="PRU10141"/>
    </source>
</evidence>
<dbReference type="PROSITE" id="PS00108">
    <property type="entry name" value="PROTEIN_KINASE_ST"/>
    <property type="match status" value="1"/>
</dbReference>
<protein>
    <submittedName>
        <fullName evidence="8">Serine/threonine-protein kinase StkP</fullName>
        <ecNumber evidence="8">2.7.11.1</ecNumber>
    </submittedName>
</protein>
<accession>A0A2S9YRR8</accession>
<evidence type="ECO:0000256" key="3">
    <source>
        <dbReference type="ARBA" id="ARBA00022777"/>
    </source>
</evidence>
<dbReference type="GO" id="GO:0004674">
    <property type="term" value="F:protein serine/threonine kinase activity"/>
    <property type="evidence" value="ECO:0007669"/>
    <property type="project" value="UniProtKB-EC"/>
</dbReference>
<proteinExistence type="predicted"/>
<dbReference type="Gene3D" id="1.10.510.10">
    <property type="entry name" value="Transferase(Phosphotransferase) domain 1"/>
    <property type="match status" value="1"/>
</dbReference>
<evidence type="ECO:0000313" key="9">
    <source>
        <dbReference type="Proteomes" id="UP000238823"/>
    </source>
</evidence>
<organism evidence="8 9">
    <name type="scientific">Enhygromyxa salina</name>
    <dbReference type="NCBI Taxonomy" id="215803"/>
    <lineage>
        <taxon>Bacteria</taxon>
        <taxon>Pseudomonadati</taxon>
        <taxon>Myxococcota</taxon>
        <taxon>Polyangia</taxon>
        <taxon>Nannocystales</taxon>
        <taxon>Nannocystaceae</taxon>
        <taxon>Enhygromyxa</taxon>
    </lineage>
</organism>
<evidence type="ECO:0000313" key="8">
    <source>
        <dbReference type="EMBL" id="PRQ07791.1"/>
    </source>
</evidence>
<keyword evidence="2 5" id="KW-0547">Nucleotide-binding</keyword>
<dbReference type="EMBL" id="PVNL01000049">
    <property type="protein sequence ID" value="PRQ07791.1"/>
    <property type="molecule type" value="Genomic_DNA"/>
</dbReference>
<dbReference type="Proteomes" id="UP000238823">
    <property type="component" value="Unassembled WGS sequence"/>
</dbReference>
<dbReference type="GO" id="GO:0005524">
    <property type="term" value="F:ATP binding"/>
    <property type="evidence" value="ECO:0007669"/>
    <property type="project" value="UniProtKB-UniRule"/>
</dbReference>
<dbReference type="PROSITE" id="PS50011">
    <property type="entry name" value="PROTEIN_KINASE_DOM"/>
    <property type="match status" value="1"/>
</dbReference>
<dbReference type="OrthoDB" id="5482409at2"/>
<evidence type="ECO:0000256" key="4">
    <source>
        <dbReference type="ARBA" id="ARBA00022840"/>
    </source>
</evidence>
<dbReference type="SMART" id="SM00028">
    <property type="entry name" value="TPR"/>
    <property type="match status" value="5"/>
</dbReference>
<evidence type="ECO:0000256" key="6">
    <source>
        <dbReference type="SAM" id="MobiDB-lite"/>
    </source>
</evidence>
<feature type="compositionally biased region" description="Basic and acidic residues" evidence="6">
    <location>
        <begin position="52"/>
        <end position="68"/>
    </location>
</feature>
<gene>
    <name evidence="8" type="primary">stkP_3</name>
    <name evidence="8" type="ORF">ENSA7_24630</name>
</gene>
<dbReference type="SUPFAM" id="SSF56112">
    <property type="entry name" value="Protein kinase-like (PK-like)"/>
    <property type="match status" value="1"/>
</dbReference>
<dbReference type="InterPro" id="IPR019734">
    <property type="entry name" value="TPR_rpt"/>
</dbReference>
<keyword evidence="3 8" id="KW-0418">Kinase</keyword>
<comment type="caution">
    <text evidence="8">The sequence shown here is derived from an EMBL/GenBank/DDBJ whole genome shotgun (WGS) entry which is preliminary data.</text>
</comment>
<reference evidence="8 9" key="1">
    <citation type="submission" date="2018-03" db="EMBL/GenBank/DDBJ databases">
        <title>Draft Genome Sequences of the Obligatory Marine Myxobacteria Enhygromyxa salina SWB007.</title>
        <authorList>
            <person name="Poehlein A."/>
            <person name="Moghaddam J.A."/>
            <person name="Harms H."/>
            <person name="Alanjari M."/>
            <person name="Koenig G.M."/>
            <person name="Daniel R."/>
            <person name="Schaeberle T.F."/>
        </authorList>
    </citation>
    <scope>NUCLEOTIDE SEQUENCE [LARGE SCALE GENOMIC DNA]</scope>
    <source>
        <strain evidence="8 9">SWB007</strain>
    </source>
</reference>
<dbReference type="InterPro" id="IPR011990">
    <property type="entry name" value="TPR-like_helical_dom_sf"/>
</dbReference>
<dbReference type="InterPro" id="IPR011009">
    <property type="entry name" value="Kinase-like_dom_sf"/>
</dbReference>
<dbReference type="Pfam" id="PF13424">
    <property type="entry name" value="TPR_12"/>
    <property type="match status" value="2"/>
</dbReference>